<feature type="region of interest" description="Disordered" evidence="1">
    <location>
        <begin position="1"/>
        <end position="25"/>
    </location>
</feature>
<gene>
    <name evidence="2" type="ORF">PLEPLA_LOCUS4308</name>
</gene>
<dbReference type="Proteomes" id="UP001153269">
    <property type="component" value="Unassembled WGS sequence"/>
</dbReference>
<organism evidence="2 3">
    <name type="scientific">Pleuronectes platessa</name>
    <name type="common">European plaice</name>
    <dbReference type="NCBI Taxonomy" id="8262"/>
    <lineage>
        <taxon>Eukaryota</taxon>
        <taxon>Metazoa</taxon>
        <taxon>Chordata</taxon>
        <taxon>Craniata</taxon>
        <taxon>Vertebrata</taxon>
        <taxon>Euteleostomi</taxon>
        <taxon>Actinopterygii</taxon>
        <taxon>Neopterygii</taxon>
        <taxon>Teleostei</taxon>
        <taxon>Neoteleostei</taxon>
        <taxon>Acanthomorphata</taxon>
        <taxon>Carangaria</taxon>
        <taxon>Pleuronectiformes</taxon>
        <taxon>Pleuronectoidei</taxon>
        <taxon>Pleuronectidae</taxon>
        <taxon>Pleuronectes</taxon>
    </lineage>
</organism>
<evidence type="ECO:0000313" key="3">
    <source>
        <dbReference type="Proteomes" id="UP001153269"/>
    </source>
</evidence>
<accession>A0A9N7TPH9</accession>
<dbReference type="AlphaFoldDB" id="A0A9N7TPH9"/>
<evidence type="ECO:0000313" key="2">
    <source>
        <dbReference type="EMBL" id="CAB1416517.1"/>
    </source>
</evidence>
<name>A0A9N7TPH9_PLEPL</name>
<keyword evidence="3" id="KW-1185">Reference proteome</keyword>
<dbReference type="EMBL" id="CADEAL010000213">
    <property type="protein sequence ID" value="CAB1416517.1"/>
    <property type="molecule type" value="Genomic_DNA"/>
</dbReference>
<evidence type="ECO:0000256" key="1">
    <source>
        <dbReference type="SAM" id="MobiDB-lite"/>
    </source>
</evidence>
<comment type="caution">
    <text evidence="2">The sequence shown here is derived from an EMBL/GenBank/DDBJ whole genome shotgun (WGS) entry which is preliminary data.</text>
</comment>
<proteinExistence type="predicted"/>
<protein>
    <submittedName>
        <fullName evidence="2">Uncharacterized protein</fullName>
    </submittedName>
</protein>
<sequence length="151" mass="16534">MHSTRGAGVGGSTASPNEPGHLETVPVGSSTLLQFHSNVEPDQTVQLEEVLLHDKSGSMIAIITENAVSTALGSLVSFLSPPHTDCKHLAAEVTFSPGFKQEGIRKGQQLQINQMTRCNGVLSTPQLRFIKVRLVMLRHDRWVLLHTVREF</sequence>
<reference evidence="2" key="1">
    <citation type="submission" date="2020-03" db="EMBL/GenBank/DDBJ databases">
        <authorList>
            <person name="Weist P."/>
        </authorList>
    </citation>
    <scope>NUCLEOTIDE SEQUENCE</scope>
</reference>